<evidence type="ECO:0000256" key="6">
    <source>
        <dbReference type="ARBA" id="ARBA00022723"/>
    </source>
</evidence>
<dbReference type="GO" id="GO:0002949">
    <property type="term" value="P:tRNA threonylcarbamoyladenosine modification"/>
    <property type="evidence" value="ECO:0007669"/>
    <property type="project" value="InterPro"/>
</dbReference>
<proteinExistence type="inferred from homology"/>
<sequence>MVRLEASSEQAQERIGERLARVAPARCLIYLTGDLGAGKTTLTRGLLRGLGYRGAVKSPTYTLIEPYEIGDQRCYHLDLYRLADPDEIEYLGLRDMLEEDAIMLVEWPEQGAGALPDPDLMIHIGYLDQGRELTLSAATEQGVRVLKALQQELGEGVKS</sequence>
<keyword evidence="9" id="KW-0460">Magnesium</keyword>
<dbReference type="GO" id="GO:0005737">
    <property type="term" value="C:cytoplasm"/>
    <property type="evidence" value="ECO:0007669"/>
    <property type="project" value="UniProtKB-SubCell"/>
</dbReference>
<keyword evidence="7" id="KW-0547">Nucleotide-binding</keyword>
<evidence type="ECO:0000256" key="2">
    <source>
        <dbReference type="ARBA" id="ARBA00007599"/>
    </source>
</evidence>
<keyword evidence="12" id="KW-1185">Reference proteome</keyword>
<evidence type="ECO:0000313" key="11">
    <source>
        <dbReference type="EMBL" id="AKH19853.1"/>
    </source>
</evidence>
<reference evidence="11 12" key="1">
    <citation type="journal article" date="2015" name="Genome Announc.">
        <title>Complete Genome Sequence of Sedimenticola thiotaurini Strain SIP-G1, a Polyphosphate- and Polyhydroxyalkanoate-Accumulating Sulfur-Oxidizing Gammaproteobacterium Isolated from Salt Marsh Sediments.</title>
        <authorList>
            <person name="Flood B.E."/>
            <person name="Jones D.S."/>
            <person name="Bailey J.V."/>
        </authorList>
    </citation>
    <scope>NUCLEOTIDE SEQUENCE [LARGE SCALE GENOMIC DNA]</scope>
    <source>
        <strain evidence="11 12">SIP-G1</strain>
    </source>
</reference>
<comment type="subcellular location">
    <subcellularLocation>
        <location evidence="1">Cytoplasm</location>
    </subcellularLocation>
</comment>
<evidence type="ECO:0000256" key="1">
    <source>
        <dbReference type="ARBA" id="ARBA00004496"/>
    </source>
</evidence>
<evidence type="ECO:0000313" key="12">
    <source>
        <dbReference type="Proteomes" id="UP000034410"/>
    </source>
</evidence>
<dbReference type="InterPro" id="IPR027417">
    <property type="entry name" value="P-loop_NTPase"/>
</dbReference>
<keyword evidence="5" id="KW-0819">tRNA processing</keyword>
<dbReference type="InterPro" id="IPR003442">
    <property type="entry name" value="T6A_TsaE"/>
</dbReference>
<dbReference type="PANTHER" id="PTHR33540">
    <property type="entry name" value="TRNA THREONYLCARBAMOYLADENOSINE BIOSYNTHESIS PROTEIN TSAE"/>
    <property type="match status" value="1"/>
</dbReference>
<dbReference type="GO" id="GO:0005524">
    <property type="term" value="F:ATP binding"/>
    <property type="evidence" value="ECO:0007669"/>
    <property type="project" value="UniProtKB-KW"/>
</dbReference>
<dbReference type="Pfam" id="PF02367">
    <property type="entry name" value="TsaE"/>
    <property type="match status" value="1"/>
</dbReference>
<dbReference type="KEGG" id="seds:AAY24_05235"/>
<gene>
    <name evidence="11" type="ORF">AAY24_05235</name>
</gene>
<evidence type="ECO:0000256" key="7">
    <source>
        <dbReference type="ARBA" id="ARBA00022741"/>
    </source>
</evidence>
<dbReference type="AlphaFoldDB" id="A0A0F7JYX1"/>
<dbReference type="Proteomes" id="UP000034410">
    <property type="component" value="Chromosome"/>
</dbReference>
<protein>
    <recommendedName>
        <fullName evidence="3">tRNA threonylcarbamoyladenosine biosynthesis protein TsaE</fullName>
    </recommendedName>
    <alternativeName>
        <fullName evidence="10">t(6)A37 threonylcarbamoyladenosine biosynthesis protein TsaE</fullName>
    </alternativeName>
</protein>
<dbReference type="NCBIfam" id="TIGR00150">
    <property type="entry name" value="T6A_YjeE"/>
    <property type="match status" value="1"/>
</dbReference>
<dbReference type="SUPFAM" id="SSF52540">
    <property type="entry name" value="P-loop containing nucleoside triphosphate hydrolases"/>
    <property type="match status" value="1"/>
</dbReference>
<evidence type="ECO:0000256" key="3">
    <source>
        <dbReference type="ARBA" id="ARBA00019010"/>
    </source>
</evidence>
<dbReference type="EMBL" id="CP011412">
    <property type="protein sequence ID" value="AKH19853.1"/>
    <property type="molecule type" value="Genomic_DNA"/>
</dbReference>
<organism evidence="11 12">
    <name type="scientific">Sedimenticola thiotaurini</name>
    <dbReference type="NCBI Taxonomy" id="1543721"/>
    <lineage>
        <taxon>Bacteria</taxon>
        <taxon>Pseudomonadati</taxon>
        <taxon>Pseudomonadota</taxon>
        <taxon>Gammaproteobacteria</taxon>
        <taxon>Chromatiales</taxon>
        <taxon>Sedimenticolaceae</taxon>
        <taxon>Sedimenticola</taxon>
    </lineage>
</organism>
<dbReference type="PATRIC" id="fig|1543721.4.peg.1084"/>
<keyword evidence="4" id="KW-0963">Cytoplasm</keyword>
<evidence type="ECO:0000256" key="9">
    <source>
        <dbReference type="ARBA" id="ARBA00022842"/>
    </source>
</evidence>
<evidence type="ECO:0000256" key="5">
    <source>
        <dbReference type="ARBA" id="ARBA00022694"/>
    </source>
</evidence>
<dbReference type="OrthoDB" id="9800307at2"/>
<dbReference type="RefSeq" id="WP_046858789.1">
    <property type="nucleotide sequence ID" value="NZ_CP011412.1"/>
</dbReference>
<name>A0A0F7JYX1_9GAMM</name>
<accession>A0A0F7JYX1</accession>
<keyword evidence="6" id="KW-0479">Metal-binding</keyword>
<comment type="similarity">
    <text evidence="2">Belongs to the TsaE family.</text>
</comment>
<evidence type="ECO:0000256" key="8">
    <source>
        <dbReference type="ARBA" id="ARBA00022840"/>
    </source>
</evidence>
<evidence type="ECO:0000256" key="4">
    <source>
        <dbReference type="ARBA" id="ARBA00022490"/>
    </source>
</evidence>
<dbReference type="PANTHER" id="PTHR33540:SF2">
    <property type="entry name" value="TRNA THREONYLCARBAMOYLADENOSINE BIOSYNTHESIS PROTEIN TSAE"/>
    <property type="match status" value="1"/>
</dbReference>
<dbReference type="GO" id="GO:0046872">
    <property type="term" value="F:metal ion binding"/>
    <property type="evidence" value="ECO:0007669"/>
    <property type="project" value="UniProtKB-KW"/>
</dbReference>
<dbReference type="Gene3D" id="3.40.50.300">
    <property type="entry name" value="P-loop containing nucleotide triphosphate hydrolases"/>
    <property type="match status" value="1"/>
</dbReference>
<keyword evidence="8" id="KW-0067">ATP-binding</keyword>
<evidence type="ECO:0000256" key="10">
    <source>
        <dbReference type="ARBA" id="ARBA00032441"/>
    </source>
</evidence>